<evidence type="ECO:0000313" key="1">
    <source>
        <dbReference type="EMBL" id="PRY78407.1"/>
    </source>
</evidence>
<protein>
    <submittedName>
        <fullName evidence="1">Uncharacterized protein</fullName>
    </submittedName>
</protein>
<evidence type="ECO:0000313" key="2">
    <source>
        <dbReference type="Proteomes" id="UP000238007"/>
    </source>
</evidence>
<comment type="caution">
    <text evidence="1">The sequence shown here is derived from an EMBL/GenBank/DDBJ whole genome shotgun (WGS) entry which is preliminary data.</text>
</comment>
<gene>
    <name evidence="1" type="ORF">CLV80_104376</name>
</gene>
<organism evidence="1 2">
    <name type="scientific">Yoonia maritima</name>
    <dbReference type="NCBI Taxonomy" id="1435347"/>
    <lineage>
        <taxon>Bacteria</taxon>
        <taxon>Pseudomonadati</taxon>
        <taxon>Pseudomonadota</taxon>
        <taxon>Alphaproteobacteria</taxon>
        <taxon>Rhodobacterales</taxon>
        <taxon>Paracoccaceae</taxon>
        <taxon>Yoonia</taxon>
    </lineage>
</organism>
<dbReference type="EMBL" id="PVTP01000004">
    <property type="protein sequence ID" value="PRY78407.1"/>
    <property type="molecule type" value="Genomic_DNA"/>
</dbReference>
<accession>A0A2T0W0X5</accession>
<dbReference type="AlphaFoldDB" id="A0A2T0W0X5"/>
<dbReference type="RefSeq" id="WP_106356904.1">
    <property type="nucleotide sequence ID" value="NZ_PVTP01000004.1"/>
</dbReference>
<keyword evidence="2" id="KW-1185">Reference proteome</keyword>
<proteinExistence type="predicted"/>
<name>A0A2T0W0X5_9RHOB</name>
<dbReference type="Proteomes" id="UP000238007">
    <property type="component" value="Unassembled WGS sequence"/>
</dbReference>
<sequence>MKSLNITEAIKYLGDDKFAVSLENPEYRRLLYRIGNGTDKSERIGRFLDLDPFNLSYVFLSMADWHPKSTHRLLWIDHFSDGFLSQKRNFLKILGDDLPSNHLAENPGILLGPLSDELMDQLAGTHQQRTEAEELATLCILLSVGNWDAKLLTSGSTDYIEFWEGNIFFYSESIEALHRATKILNFYGLKTPTK</sequence>
<dbReference type="OrthoDB" id="7838299at2"/>
<reference evidence="1 2" key="1">
    <citation type="submission" date="2018-03" db="EMBL/GenBank/DDBJ databases">
        <title>Genomic Encyclopedia of Archaeal and Bacterial Type Strains, Phase II (KMG-II): from individual species to whole genera.</title>
        <authorList>
            <person name="Goeker M."/>
        </authorList>
    </citation>
    <scope>NUCLEOTIDE SEQUENCE [LARGE SCALE GENOMIC DNA]</scope>
    <source>
        <strain evidence="1 2">DSM 101533</strain>
    </source>
</reference>